<evidence type="ECO:0000313" key="3">
    <source>
        <dbReference type="Proteomes" id="UP000626210"/>
    </source>
</evidence>
<comment type="caution">
    <text evidence="2">The sequence shown here is derived from an EMBL/GenBank/DDBJ whole genome shotgun (WGS) entry which is preliminary data.</text>
</comment>
<name>A0ABQ3GE55_9BURK</name>
<dbReference type="EMBL" id="BMYK01000039">
    <property type="protein sequence ID" value="GHD02342.1"/>
    <property type="molecule type" value="Genomic_DNA"/>
</dbReference>
<protein>
    <submittedName>
        <fullName evidence="2">Uncharacterized protein</fullName>
    </submittedName>
</protein>
<dbReference type="RefSeq" id="WP_189690672.1">
    <property type="nucleotide sequence ID" value="NZ_BMYK01000039.1"/>
</dbReference>
<evidence type="ECO:0000256" key="1">
    <source>
        <dbReference type="SAM" id="MobiDB-lite"/>
    </source>
</evidence>
<dbReference type="Proteomes" id="UP000626210">
    <property type="component" value="Unassembled WGS sequence"/>
</dbReference>
<organism evidence="2 3">
    <name type="scientific">Pseudorhodoferax aquiterrae</name>
    <dbReference type="NCBI Taxonomy" id="747304"/>
    <lineage>
        <taxon>Bacteria</taxon>
        <taxon>Pseudomonadati</taxon>
        <taxon>Pseudomonadota</taxon>
        <taxon>Betaproteobacteria</taxon>
        <taxon>Burkholderiales</taxon>
        <taxon>Comamonadaceae</taxon>
    </lineage>
</organism>
<gene>
    <name evidence="2" type="ORF">GCM10007320_61510</name>
</gene>
<evidence type="ECO:0000313" key="2">
    <source>
        <dbReference type="EMBL" id="GHD02342.1"/>
    </source>
</evidence>
<sequence length="106" mass="11301">MATRIVAPGGAPTHPQGAGKAPRAVYSPEQTRQALRYITAKADTLSHLLMQMTQEVENIQHEYRLHACEALAEMIAAAADTALNGECKGGFEDWIYGADFGKAGAA</sequence>
<accession>A0ABQ3GE55</accession>
<proteinExistence type="predicted"/>
<reference evidence="3" key="1">
    <citation type="journal article" date="2019" name="Int. J. Syst. Evol. Microbiol.">
        <title>The Global Catalogue of Microorganisms (GCM) 10K type strain sequencing project: providing services to taxonomists for standard genome sequencing and annotation.</title>
        <authorList>
            <consortium name="The Broad Institute Genomics Platform"/>
            <consortium name="The Broad Institute Genome Sequencing Center for Infectious Disease"/>
            <person name="Wu L."/>
            <person name="Ma J."/>
        </authorList>
    </citation>
    <scope>NUCLEOTIDE SEQUENCE [LARGE SCALE GENOMIC DNA]</scope>
    <source>
        <strain evidence="3">KCTC 23314</strain>
    </source>
</reference>
<keyword evidence="3" id="KW-1185">Reference proteome</keyword>
<feature type="region of interest" description="Disordered" evidence="1">
    <location>
        <begin position="1"/>
        <end position="25"/>
    </location>
</feature>